<feature type="region of interest" description="Disordered" evidence="1">
    <location>
        <begin position="22"/>
        <end position="54"/>
    </location>
</feature>
<evidence type="ECO:0008006" key="3">
    <source>
        <dbReference type="Google" id="ProtNLM"/>
    </source>
</evidence>
<protein>
    <recommendedName>
        <fullName evidence="3">Lipoprotein</fullName>
    </recommendedName>
</protein>
<dbReference type="AlphaFoldDB" id="A0A3B0SRL9"/>
<sequence length="157" mass="16173">MRVPSALVVMVVVMGACAGGAQNPVASDGADTAPTETQLDDATPSTTPTSVSAGPTGQLCASVVGAQATNDGDTWTFALTVRSDDVSTTEFGDSWELRTLDGDVLATRVLAHEHMNEQPFTRSMSGIVIPEGITTVIGVAHHSVGGYCGETLEIQLP</sequence>
<gene>
    <name evidence="2" type="ORF">MNBD_ACTINO02-1922</name>
</gene>
<feature type="compositionally biased region" description="Low complexity" evidence="1">
    <location>
        <begin position="42"/>
        <end position="54"/>
    </location>
</feature>
<name>A0A3B0SRL9_9ZZZZ</name>
<dbReference type="PROSITE" id="PS51257">
    <property type="entry name" value="PROKAR_LIPOPROTEIN"/>
    <property type="match status" value="1"/>
</dbReference>
<reference evidence="2" key="1">
    <citation type="submission" date="2018-06" db="EMBL/GenBank/DDBJ databases">
        <authorList>
            <person name="Zhirakovskaya E."/>
        </authorList>
    </citation>
    <scope>NUCLEOTIDE SEQUENCE</scope>
</reference>
<evidence type="ECO:0000256" key="1">
    <source>
        <dbReference type="SAM" id="MobiDB-lite"/>
    </source>
</evidence>
<dbReference type="EMBL" id="UOEK01000366">
    <property type="protein sequence ID" value="VAW06733.1"/>
    <property type="molecule type" value="Genomic_DNA"/>
</dbReference>
<organism evidence="2">
    <name type="scientific">hydrothermal vent metagenome</name>
    <dbReference type="NCBI Taxonomy" id="652676"/>
    <lineage>
        <taxon>unclassified sequences</taxon>
        <taxon>metagenomes</taxon>
        <taxon>ecological metagenomes</taxon>
    </lineage>
</organism>
<proteinExistence type="predicted"/>
<evidence type="ECO:0000313" key="2">
    <source>
        <dbReference type="EMBL" id="VAW06733.1"/>
    </source>
</evidence>
<accession>A0A3B0SRL9</accession>